<comment type="caution">
    <text evidence="8">The sequence shown here is derived from an EMBL/GenBank/DDBJ whole genome shotgun (WGS) entry which is preliminary data.</text>
</comment>
<feature type="transmembrane region" description="Helical" evidence="6">
    <location>
        <begin position="93"/>
        <end position="112"/>
    </location>
</feature>
<comment type="subcellular location">
    <subcellularLocation>
        <location evidence="6">Cell membrane</location>
        <topology evidence="6">Multi-pass membrane protein</topology>
    </subcellularLocation>
    <subcellularLocation>
        <location evidence="1">Membrane</location>
        <topology evidence="1">Multi-pass membrane protein</topology>
    </subcellularLocation>
</comment>
<feature type="transmembrane region" description="Helical" evidence="6">
    <location>
        <begin position="31"/>
        <end position="52"/>
    </location>
</feature>
<keyword evidence="2 6" id="KW-0813">Transport</keyword>
<dbReference type="PANTHER" id="PTHR30177:SF33">
    <property type="entry name" value="POSSIBLE OSMOPROTECTANT (GLYCINE BETAINE_CARNITINE_CHOLINE_L-PROLINE) TRANSPORT INTEGRAL MEMBRANE PROTEIN ABC TRANSPORTER PROZ"/>
    <property type="match status" value="1"/>
</dbReference>
<organism evidence="8 9">
    <name type="scientific">Leucobacter albus</name>
    <dbReference type="NCBI Taxonomy" id="272210"/>
    <lineage>
        <taxon>Bacteria</taxon>
        <taxon>Bacillati</taxon>
        <taxon>Actinomycetota</taxon>
        <taxon>Actinomycetes</taxon>
        <taxon>Micrococcales</taxon>
        <taxon>Microbacteriaceae</taxon>
        <taxon>Leucobacter</taxon>
    </lineage>
</organism>
<evidence type="ECO:0000256" key="5">
    <source>
        <dbReference type="ARBA" id="ARBA00023136"/>
    </source>
</evidence>
<keyword evidence="3 6" id="KW-0812">Transmembrane</keyword>
<evidence type="ECO:0000256" key="4">
    <source>
        <dbReference type="ARBA" id="ARBA00022989"/>
    </source>
</evidence>
<keyword evidence="5 6" id="KW-0472">Membrane</keyword>
<proteinExistence type="inferred from homology"/>
<gene>
    <name evidence="8" type="ORF">ACFQ3U_15495</name>
</gene>
<dbReference type="InterPro" id="IPR051204">
    <property type="entry name" value="ABC_transp_perm/SBD"/>
</dbReference>
<evidence type="ECO:0000256" key="2">
    <source>
        <dbReference type="ARBA" id="ARBA00022448"/>
    </source>
</evidence>
<evidence type="ECO:0000313" key="9">
    <source>
        <dbReference type="Proteomes" id="UP001597181"/>
    </source>
</evidence>
<keyword evidence="4 6" id="KW-1133">Transmembrane helix</keyword>
<feature type="transmembrane region" description="Helical" evidence="6">
    <location>
        <begin position="189"/>
        <end position="209"/>
    </location>
</feature>
<dbReference type="InterPro" id="IPR035906">
    <property type="entry name" value="MetI-like_sf"/>
</dbReference>
<evidence type="ECO:0000313" key="8">
    <source>
        <dbReference type="EMBL" id="MFD1203301.1"/>
    </source>
</evidence>
<reference evidence="9" key="1">
    <citation type="journal article" date="2019" name="Int. J. Syst. Evol. Microbiol.">
        <title>The Global Catalogue of Microorganisms (GCM) 10K type strain sequencing project: providing services to taxonomists for standard genome sequencing and annotation.</title>
        <authorList>
            <consortium name="The Broad Institute Genomics Platform"/>
            <consortium name="The Broad Institute Genome Sequencing Center for Infectious Disease"/>
            <person name="Wu L."/>
            <person name="Ma J."/>
        </authorList>
    </citation>
    <scope>NUCLEOTIDE SEQUENCE [LARGE SCALE GENOMIC DNA]</scope>
    <source>
        <strain evidence="9">CCUG 50213</strain>
    </source>
</reference>
<dbReference type="PANTHER" id="PTHR30177">
    <property type="entry name" value="GLYCINE BETAINE/L-PROLINE TRANSPORT SYSTEM PERMEASE PROTEIN PROW"/>
    <property type="match status" value="1"/>
</dbReference>
<dbReference type="RefSeq" id="WP_343960350.1">
    <property type="nucleotide sequence ID" value="NZ_BAAAKZ010000007.1"/>
</dbReference>
<comment type="similarity">
    <text evidence="6">Belongs to the binding-protein-dependent transport system permease family.</text>
</comment>
<name>A0ABW3TRD4_9MICO</name>
<dbReference type="Gene3D" id="1.10.3720.10">
    <property type="entry name" value="MetI-like"/>
    <property type="match status" value="1"/>
</dbReference>
<evidence type="ECO:0000256" key="1">
    <source>
        <dbReference type="ARBA" id="ARBA00004141"/>
    </source>
</evidence>
<feature type="transmembrane region" description="Helical" evidence="6">
    <location>
        <begin position="64"/>
        <end position="87"/>
    </location>
</feature>
<dbReference type="CDD" id="cd06261">
    <property type="entry name" value="TM_PBP2"/>
    <property type="match status" value="1"/>
</dbReference>
<feature type="transmembrane region" description="Helical" evidence="6">
    <location>
        <begin position="133"/>
        <end position="151"/>
    </location>
</feature>
<evidence type="ECO:0000256" key="3">
    <source>
        <dbReference type="ARBA" id="ARBA00022692"/>
    </source>
</evidence>
<feature type="domain" description="ABC transmembrane type-1" evidence="7">
    <location>
        <begin position="27"/>
        <end position="206"/>
    </location>
</feature>
<dbReference type="SUPFAM" id="SSF161098">
    <property type="entry name" value="MetI-like"/>
    <property type="match status" value="1"/>
</dbReference>
<dbReference type="InterPro" id="IPR000515">
    <property type="entry name" value="MetI-like"/>
</dbReference>
<evidence type="ECO:0000259" key="7">
    <source>
        <dbReference type="PROSITE" id="PS50928"/>
    </source>
</evidence>
<sequence>MNLFADALTWLTDPANWGGASGIPARIGEHLWVSGLAVAIAAVIALPAGVLIGHTRRGVGAIGAFTGAARALPTLGVLTICALWFGIGLGAPLVALVVLAIPSLLAGAYSGVQAVPRETAEAARAIGMRQAQVIWQVEVPLALPVIVGGIRAAVLQVVATATLAAYTANLGLGRYLFAGLKTRDYGQMLGAAILVILLALALEIALAAIQRAVTTRLTPRAAAQPTTTATT</sequence>
<protein>
    <submittedName>
        <fullName evidence="8">ABC transporter permease</fullName>
    </submittedName>
</protein>
<keyword evidence="9" id="KW-1185">Reference proteome</keyword>
<dbReference type="PROSITE" id="PS50928">
    <property type="entry name" value="ABC_TM1"/>
    <property type="match status" value="1"/>
</dbReference>
<dbReference type="Proteomes" id="UP001597181">
    <property type="component" value="Unassembled WGS sequence"/>
</dbReference>
<dbReference type="Pfam" id="PF00528">
    <property type="entry name" value="BPD_transp_1"/>
    <property type="match status" value="1"/>
</dbReference>
<evidence type="ECO:0000256" key="6">
    <source>
        <dbReference type="RuleBase" id="RU363032"/>
    </source>
</evidence>
<dbReference type="EMBL" id="JBHTLY010000011">
    <property type="protein sequence ID" value="MFD1203301.1"/>
    <property type="molecule type" value="Genomic_DNA"/>
</dbReference>
<accession>A0ABW3TRD4</accession>